<evidence type="ECO:0008006" key="3">
    <source>
        <dbReference type="Google" id="ProtNLM"/>
    </source>
</evidence>
<reference evidence="1 2" key="1">
    <citation type="submission" date="2015-10" db="EMBL/GenBank/DDBJ databases">
        <title>Mycobacterium gordonae draft genome assembly.</title>
        <authorList>
            <person name="Ustinova V."/>
            <person name="Smirnova T."/>
            <person name="Blagodatskikh K."/>
            <person name="Varlamov D."/>
            <person name="Larionova E."/>
            <person name="Chernousova L."/>
        </authorList>
    </citation>
    <scope>NUCLEOTIDE SEQUENCE [LARGE SCALE GENOMIC DNA]</scope>
    <source>
        <strain evidence="1 2">CTRI 14-8773</strain>
    </source>
</reference>
<dbReference type="EMBL" id="LKTM01000372">
    <property type="protein sequence ID" value="KQH75554.1"/>
    <property type="molecule type" value="Genomic_DNA"/>
</dbReference>
<sequence length="74" mass="8091">MSVTLYALPGKHTPSVRTRSHLAKLGIEFTELPLDGFKAQWAQSQGLTSMPIVVAEGHQPWCGYQPELLDGLVS</sequence>
<dbReference type="AlphaFoldDB" id="A0A0Q2LIC7"/>
<protein>
    <recommendedName>
        <fullName evidence="3">NrdH-redoxin</fullName>
    </recommendedName>
</protein>
<dbReference type="Proteomes" id="UP000051677">
    <property type="component" value="Unassembled WGS sequence"/>
</dbReference>
<dbReference type="InterPro" id="IPR036249">
    <property type="entry name" value="Thioredoxin-like_sf"/>
</dbReference>
<name>A0A0Q2LIC7_MYCGO</name>
<dbReference type="Gene3D" id="3.40.30.10">
    <property type="entry name" value="Glutaredoxin"/>
    <property type="match status" value="1"/>
</dbReference>
<evidence type="ECO:0000313" key="2">
    <source>
        <dbReference type="Proteomes" id="UP000051677"/>
    </source>
</evidence>
<evidence type="ECO:0000313" key="1">
    <source>
        <dbReference type="EMBL" id="KQH75554.1"/>
    </source>
</evidence>
<proteinExistence type="predicted"/>
<comment type="caution">
    <text evidence="1">The sequence shown here is derived from an EMBL/GenBank/DDBJ whole genome shotgun (WGS) entry which is preliminary data.</text>
</comment>
<dbReference type="SUPFAM" id="SSF52833">
    <property type="entry name" value="Thioredoxin-like"/>
    <property type="match status" value="1"/>
</dbReference>
<dbReference type="RefSeq" id="WP_055581408.1">
    <property type="nucleotide sequence ID" value="NZ_LKTM01000372.1"/>
</dbReference>
<accession>A0A0Q2LIC7</accession>
<organism evidence="1 2">
    <name type="scientific">Mycobacterium gordonae</name>
    <dbReference type="NCBI Taxonomy" id="1778"/>
    <lineage>
        <taxon>Bacteria</taxon>
        <taxon>Bacillati</taxon>
        <taxon>Actinomycetota</taxon>
        <taxon>Actinomycetes</taxon>
        <taxon>Mycobacteriales</taxon>
        <taxon>Mycobacteriaceae</taxon>
        <taxon>Mycobacterium</taxon>
    </lineage>
</organism>
<gene>
    <name evidence="1" type="ORF">AO501_25075</name>
</gene>